<dbReference type="OrthoDB" id="412781at2759"/>
<gene>
    <name evidence="7" type="ORF">PPERSA_05226</name>
</gene>
<dbReference type="InterPro" id="IPR055430">
    <property type="entry name" value="HAT_Syf1_CNRKL1_C"/>
</dbReference>
<evidence type="ECO:0000256" key="3">
    <source>
        <dbReference type="ARBA" id="ARBA00022737"/>
    </source>
</evidence>
<evidence type="ECO:0000313" key="7">
    <source>
        <dbReference type="EMBL" id="KRX11117.1"/>
    </source>
</evidence>
<evidence type="ECO:0000259" key="6">
    <source>
        <dbReference type="PROSITE" id="PS50126"/>
    </source>
</evidence>
<dbReference type="SUPFAM" id="SSF48452">
    <property type="entry name" value="TPR-like"/>
    <property type="match status" value="2"/>
</dbReference>
<evidence type="ECO:0000313" key="8">
    <source>
        <dbReference type="Proteomes" id="UP000054937"/>
    </source>
</evidence>
<dbReference type="PROSITE" id="PS50126">
    <property type="entry name" value="S1"/>
    <property type="match status" value="7"/>
</dbReference>
<reference evidence="7 8" key="1">
    <citation type="journal article" date="2015" name="Sci. Rep.">
        <title>Genome of the facultative scuticociliatosis pathogen Pseudocohnilembus persalinus provides insight into its virulence through horizontal gene transfer.</title>
        <authorList>
            <person name="Xiong J."/>
            <person name="Wang G."/>
            <person name="Cheng J."/>
            <person name="Tian M."/>
            <person name="Pan X."/>
            <person name="Warren A."/>
            <person name="Jiang C."/>
            <person name="Yuan D."/>
            <person name="Miao W."/>
        </authorList>
    </citation>
    <scope>NUCLEOTIDE SEQUENCE [LARGE SCALE GENOMIC DNA]</scope>
    <source>
        <strain evidence="7">36N120E</strain>
    </source>
</reference>
<organism evidence="7 8">
    <name type="scientific">Pseudocohnilembus persalinus</name>
    <name type="common">Ciliate</name>
    <dbReference type="NCBI Taxonomy" id="266149"/>
    <lineage>
        <taxon>Eukaryota</taxon>
        <taxon>Sar</taxon>
        <taxon>Alveolata</taxon>
        <taxon>Ciliophora</taxon>
        <taxon>Intramacronucleata</taxon>
        <taxon>Oligohymenophorea</taxon>
        <taxon>Scuticociliatia</taxon>
        <taxon>Philasterida</taxon>
        <taxon>Pseudocohnilembidae</taxon>
        <taxon>Pseudocohnilembus</taxon>
    </lineage>
</organism>
<feature type="region of interest" description="Disordered" evidence="5">
    <location>
        <begin position="603"/>
        <end position="628"/>
    </location>
</feature>
<dbReference type="InterPro" id="IPR012340">
    <property type="entry name" value="NA-bd_OB-fold"/>
</dbReference>
<comment type="caution">
    <text evidence="7">The sequence shown here is derived from an EMBL/GenBank/DDBJ whole genome shotgun (WGS) entry which is preliminary data.</text>
</comment>
<dbReference type="PANTHER" id="PTHR23270:SF10">
    <property type="entry name" value="PROTEIN RRP5 HOMOLOG"/>
    <property type="match status" value="1"/>
</dbReference>
<feature type="region of interest" description="Disordered" evidence="5">
    <location>
        <begin position="1154"/>
        <end position="1176"/>
    </location>
</feature>
<name>A0A0V0R9C9_PSEPJ</name>
<dbReference type="Pfam" id="PF00575">
    <property type="entry name" value="S1"/>
    <property type="match status" value="1"/>
</dbReference>
<feature type="region of interest" description="Disordered" evidence="5">
    <location>
        <begin position="1535"/>
        <end position="1575"/>
    </location>
</feature>
<dbReference type="SMART" id="SM00386">
    <property type="entry name" value="HAT"/>
    <property type="match status" value="4"/>
</dbReference>
<feature type="domain" description="S1 motif" evidence="6">
    <location>
        <begin position="936"/>
        <end position="1004"/>
    </location>
</feature>
<feature type="compositionally biased region" description="Low complexity" evidence="5">
    <location>
        <begin position="1561"/>
        <end position="1575"/>
    </location>
</feature>
<evidence type="ECO:0000256" key="2">
    <source>
        <dbReference type="ARBA" id="ARBA00022552"/>
    </source>
</evidence>
<keyword evidence="3" id="KW-0677">Repeat</keyword>
<dbReference type="InterPro" id="IPR011990">
    <property type="entry name" value="TPR-like_helical_dom_sf"/>
</dbReference>
<dbReference type="InterPro" id="IPR003029">
    <property type="entry name" value="S1_domain"/>
</dbReference>
<dbReference type="InterPro" id="IPR003107">
    <property type="entry name" value="HAT"/>
</dbReference>
<evidence type="ECO:0000256" key="4">
    <source>
        <dbReference type="ARBA" id="ARBA00023242"/>
    </source>
</evidence>
<feature type="domain" description="S1 motif" evidence="6">
    <location>
        <begin position="400"/>
        <end position="469"/>
    </location>
</feature>
<dbReference type="Gene3D" id="1.25.40.10">
    <property type="entry name" value="Tetratricopeptide repeat domain"/>
    <property type="match status" value="1"/>
</dbReference>
<dbReference type="InParanoid" id="A0A0V0R9C9"/>
<feature type="region of interest" description="Disordered" evidence="5">
    <location>
        <begin position="1190"/>
        <end position="1254"/>
    </location>
</feature>
<proteinExistence type="predicted"/>
<dbReference type="InterPro" id="IPR045209">
    <property type="entry name" value="Rrp5"/>
</dbReference>
<dbReference type="PANTHER" id="PTHR23270">
    <property type="entry name" value="PROGRAMMED CELL DEATH PROTEIN 11 PRE-RRNA PROCESSING PROTEIN RRP5"/>
    <property type="match status" value="1"/>
</dbReference>
<feature type="compositionally biased region" description="Basic and acidic residues" evidence="5">
    <location>
        <begin position="607"/>
        <end position="622"/>
    </location>
</feature>
<sequence>MNYFGQIQKYRILVQLSDAVKGIIDSNNISDDQLVIVPKHLQVNRKIKVRVLSVDRESKKLSLTIKPSLMEQDGSFITKFSTIEIGKQYTGYISKALDFGFIVNFFNDITGILTYADIEATNEFSRKSFKVGQSIEVYVSFVNPEEKKLGLTLSDKGIDNKKLANQQQKRVQSLLEKLPAIQNKDEQKTDNIFIGQKLMYTVDKQASENQNELLILKHKDNKHEQDHKAVVLKQHLSDYSEHYEPLFNYYKQNEANPKVQAVVIGKLENGYILVTFKPTIVNNPNHYKTDTKNMKKGDIVIGYADFQTKNGTIVKINEKLNGFAQNNEHFKANVNFADTLILIVKKIDQDKLYFQICNNLQIIAANLQSHPFINYLNEDFIINRKFINSNLKKWQKFRIGNQVAGKVSLIKEYGVILNITDQNTNTQITGFITNENLSQQKSKITVDQEIFAQILDIDYEKEIIDLKQISKQDYKANSPNQLNLEVSKKNLEFLKNQKVSSTLLLKKDHYQICQVEIPENKEQVLVISEIKSVNQQNEVEIQEEFDENPAKRQEQQLQLQMINQQIFGKNTNDVQAHNKSHFLPIFTKIEKLVKNKENNNEMEIEEGEQKQKQNADKSENKKIQSQLKEGGRISGEITSIKSNTYVLKVTSSITARLHKNQVEENQLKTLKVGQTIEAKILNIKKEKYIQIELTTLEAHMKLGDGKLDQNIVLDLEPESIVQKFQNQPISGVIKSIDSKSIKPIYIEFTHEHHGYISCFTGLANLDSSNLYEEVEKIKNLKQHYKVGQKVEVYVKKCENLKNIEVSFFKNQAVLDVGSISVGRIVGNNGKKIRLQIEPETFASVDITQISDEWVANPFQKYPKGSLVPFRIISQNVNNEFELSLRESFLNKSNWEKALSPQTGTTLNFKKLFKDQESSGDVRNRVYKLGPGCLKAGMIVIGYVNETNNNGCYVKIAQDLAVRAQLNELSDGYVPEPKSQFYKNKLVIARIIKIKEDGKIDISLRESVIKFGYSLSLDDFNLGQTVKGIVSGHAKGKAQVQLNNCKFRGQITLKELQVPEGEQGHKHNYIEVVLPKGTEIEAKVIQILKEPPILKLSTLQKHFEQYKNVQPKKEQEEAQQEILELIESIKQISAQNTEQEKRAADIQLQIQQQKQNLQEYEQEENDQEDYQFDESDEEDNALIQNTLKQANDEIEEENEEEEDIEDEENFEEDEEDKINNLEELEDEEEEGEEGEEEDDEEEDKSKKLNKSDKRKLEEKIRKQEQKLLNDSAIPESEDDFEKLILKNPNSSYIWIKYIAFKMETSGIEEARTVIERAIKVINTTNQNQMLNVWTTYMNLEHNFGTESKLIEVFKRATQKCKPKDVYFRLLEIYKNTGKFDLILELSKNMIKKFKHSSKVWLEHMKNIQYIKQQYTEQGNTQEAEKYDLKEILKRALQVVKNKKHIIILTHYARIMYVQKQPEQGRTTFEAILQNYPKRTDIWSIYLDMETKYGNQQSTRNLYERCINMNFKLKQMKFFYKRYLQFEMQNGNEKEADLVKQKAQEYIQSLMPDNEDQEEADENQQQQNNNNNDMEEE</sequence>
<feature type="domain" description="S1 motif" evidence="6">
    <location>
        <begin position="817"/>
        <end position="885"/>
    </location>
</feature>
<feature type="domain" description="S1 motif" evidence="6">
    <location>
        <begin position="1"/>
        <end position="66"/>
    </location>
</feature>
<dbReference type="EMBL" id="LDAU01000007">
    <property type="protein sequence ID" value="KRX11117.1"/>
    <property type="molecule type" value="Genomic_DNA"/>
</dbReference>
<feature type="compositionally biased region" description="Acidic residues" evidence="5">
    <location>
        <begin position="1551"/>
        <end position="1560"/>
    </location>
</feature>
<dbReference type="GO" id="GO:0006364">
    <property type="term" value="P:rRNA processing"/>
    <property type="evidence" value="ECO:0007669"/>
    <property type="project" value="UniProtKB-KW"/>
</dbReference>
<comment type="subcellular location">
    <subcellularLocation>
        <location evidence="1">Nucleus</location>
        <location evidence="1">Nucleolus</location>
    </subcellularLocation>
</comment>
<feature type="compositionally biased region" description="Basic and acidic residues" evidence="5">
    <location>
        <begin position="1242"/>
        <end position="1254"/>
    </location>
</feature>
<dbReference type="Pfam" id="PF23231">
    <property type="entry name" value="HAT_Syf1_CNRKL1_C"/>
    <property type="match status" value="1"/>
</dbReference>
<feature type="domain" description="S1 motif" evidence="6">
    <location>
        <begin position="86"/>
        <end position="154"/>
    </location>
</feature>
<feature type="compositionally biased region" description="Acidic residues" evidence="5">
    <location>
        <begin position="1159"/>
        <end position="1176"/>
    </location>
</feature>
<evidence type="ECO:0000256" key="5">
    <source>
        <dbReference type="SAM" id="MobiDB-lite"/>
    </source>
</evidence>
<dbReference type="Proteomes" id="UP000054937">
    <property type="component" value="Unassembled WGS sequence"/>
</dbReference>
<feature type="compositionally biased region" description="Acidic residues" evidence="5">
    <location>
        <begin position="1191"/>
        <end position="1241"/>
    </location>
</feature>
<keyword evidence="4" id="KW-0539">Nucleus</keyword>
<protein>
    <submittedName>
        <fullName evidence="7">Nucleic acid-binding, OB-fold</fullName>
    </submittedName>
</protein>
<dbReference type="SUPFAM" id="SSF50249">
    <property type="entry name" value="Nucleic acid-binding proteins"/>
    <property type="match status" value="7"/>
</dbReference>
<feature type="domain" description="S1 motif" evidence="6">
    <location>
        <begin position="1022"/>
        <end position="1098"/>
    </location>
</feature>
<dbReference type="SMART" id="SM00316">
    <property type="entry name" value="S1"/>
    <property type="match status" value="8"/>
</dbReference>
<dbReference type="GO" id="GO:0003723">
    <property type="term" value="F:RNA binding"/>
    <property type="evidence" value="ECO:0007669"/>
    <property type="project" value="TreeGrafter"/>
</dbReference>
<dbReference type="GO" id="GO:0032040">
    <property type="term" value="C:small-subunit processome"/>
    <property type="evidence" value="ECO:0007669"/>
    <property type="project" value="TreeGrafter"/>
</dbReference>
<accession>A0A0V0R9C9</accession>
<keyword evidence="2" id="KW-0698">rRNA processing</keyword>
<evidence type="ECO:0000256" key="1">
    <source>
        <dbReference type="ARBA" id="ARBA00004604"/>
    </source>
</evidence>
<feature type="domain" description="S1 motif" evidence="6">
    <location>
        <begin position="630"/>
        <end position="696"/>
    </location>
</feature>
<keyword evidence="8" id="KW-1185">Reference proteome</keyword>
<dbReference type="Gene3D" id="2.40.50.140">
    <property type="entry name" value="Nucleic acid-binding proteins"/>
    <property type="match status" value="6"/>
</dbReference>